<evidence type="ECO:0000256" key="1">
    <source>
        <dbReference type="SAM" id="MobiDB-lite"/>
    </source>
</evidence>
<evidence type="ECO:0000313" key="2">
    <source>
        <dbReference type="EMBL" id="PVD26208.1"/>
    </source>
</evidence>
<reference evidence="2 3" key="1">
    <citation type="submission" date="2018-04" db="EMBL/GenBank/DDBJ databases">
        <title>The genome of golden apple snail Pomacea canaliculata provides insight into stress tolerance and invasive adaptation.</title>
        <authorList>
            <person name="Liu C."/>
            <person name="Liu B."/>
            <person name="Ren Y."/>
            <person name="Zhang Y."/>
            <person name="Wang H."/>
            <person name="Li S."/>
            <person name="Jiang F."/>
            <person name="Yin L."/>
            <person name="Zhang G."/>
            <person name="Qian W."/>
            <person name="Fan W."/>
        </authorList>
    </citation>
    <scope>NUCLEOTIDE SEQUENCE [LARGE SCALE GENOMIC DNA]</scope>
    <source>
        <strain evidence="2">SZHN2017</strain>
        <tissue evidence="2">Muscle</tissue>
    </source>
</reference>
<name>A0A2T7NYF1_POMCA</name>
<feature type="region of interest" description="Disordered" evidence="1">
    <location>
        <begin position="24"/>
        <end position="48"/>
    </location>
</feature>
<comment type="caution">
    <text evidence="2">The sequence shown here is derived from an EMBL/GenBank/DDBJ whole genome shotgun (WGS) entry which is preliminary data.</text>
</comment>
<dbReference type="EMBL" id="PZQS01000008">
    <property type="protein sequence ID" value="PVD26208.1"/>
    <property type="molecule type" value="Genomic_DNA"/>
</dbReference>
<organism evidence="2 3">
    <name type="scientific">Pomacea canaliculata</name>
    <name type="common">Golden apple snail</name>
    <dbReference type="NCBI Taxonomy" id="400727"/>
    <lineage>
        <taxon>Eukaryota</taxon>
        <taxon>Metazoa</taxon>
        <taxon>Spiralia</taxon>
        <taxon>Lophotrochozoa</taxon>
        <taxon>Mollusca</taxon>
        <taxon>Gastropoda</taxon>
        <taxon>Caenogastropoda</taxon>
        <taxon>Architaenioglossa</taxon>
        <taxon>Ampullarioidea</taxon>
        <taxon>Ampullariidae</taxon>
        <taxon>Pomacea</taxon>
    </lineage>
</organism>
<proteinExistence type="predicted"/>
<keyword evidence="3" id="KW-1185">Reference proteome</keyword>
<dbReference type="Proteomes" id="UP000245119">
    <property type="component" value="Linkage Group LG8"/>
</dbReference>
<feature type="compositionally biased region" description="Basic and acidic residues" evidence="1">
    <location>
        <begin position="24"/>
        <end position="40"/>
    </location>
</feature>
<sequence>MGFGRLRQGVIFDLERQEQKIKNLADKEKQTQSTETHQEQEWQMSEQSSKSVISAVEVFKPRCTSFRSPTQPPTRTLFSLSWWRGEDEVLHIMLVAVSYSSTFEPATL</sequence>
<evidence type="ECO:0000313" key="3">
    <source>
        <dbReference type="Proteomes" id="UP000245119"/>
    </source>
</evidence>
<protein>
    <submittedName>
        <fullName evidence="2">Uncharacterized protein</fullName>
    </submittedName>
</protein>
<accession>A0A2T7NYF1</accession>
<gene>
    <name evidence="2" type="ORF">C0Q70_13877</name>
</gene>
<dbReference type="AlphaFoldDB" id="A0A2T7NYF1"/>